<evidence type="ECO:0000256" key="1">
    <source>
        <dbReference type="ARBA" id="ARBA00001933"/>
    </source>
</evidence>
<comment type="function">
    <text evidence="2">The beta subunit is responsible for the synthesis of L-tryptophan from indole and L-serine.</text>
</comment>
<keyword evidence="8" id="KW-0822">Tryptophan biosynthesis</keyword>
<evidence type="ECO:0000313" key="14">
    <source>
        <dbReference type="EMBL" id="CAB4622836.1"/>
    </source>
</evidence>
<dbReference type="PANTHER" id="PTHR48077">
    <property type="entry name" value="TRYPTOPHAN SYNTHASE-RELATED"/>
    <property type="match status" value="1"/>
</dbReference>
<comment type="similarity">
    <text evidence="4">Belongs to the TrpB family.</text>
</comment>
<keyword evidence="7" id="KW-0028">Amino-acid biosynthesis</keyword>
<evidence type="ECO:0000256" key="12">
    <source>
        <dbReference type="ARBA" id="ARBA00049047"/>
    </source>
</evidence>
<evidence type="ECO:0000256" key="5">
    <source>
        <dbReference type="ARBA" id="ARBA00011270"/>
    </source>
</evidence>
<dbReference type="PANTHER" id="PTHR48077:SF6">
    <property type="entry name" value="TRYPTOPHAN SYNTHASE"/>
    <property type="match status" value="1"/>
</dbReference>
<dbReference type="GO" id="GO:0005737">
    <property type="term" value="C:cytoplasm"/>
    <property type="evidence" value="ECO:0007669"/>
    <property type="project" value="TreeGrafter"/>
</dbReference>
<dbReference type="EC" id="4.2.1.20" evidence="6"/>
<reference evidence="14" key="1">
    <citation type="submission" date="2020-05" db="EMBL/GenBank/DDBJ databases">
        <authorList>
            <person name="Chiriac C."/>
            <person name="Salcher M."/>
            <person name="Ghai R."/>
            <person name="Kavagutti S V."/>
        </authorList>
    </citation>
    <scope>NUCLEOTIDE SEQUENCE</scope>
</reference>
<comment type="cofactor">
    <cofactor evidence="1">
        <name>pyridoxal 5'-phosphate</name>
        <dbReference type="ChEBI" id="CHEBI:597326"/>
    </cofactor>
</comment>
<dbReference type="InterPro" id="IPR036052">
    <property type="entry name" value="TrpB-like_PALP_sf"/>
</dbReference>
<feature type="domain" description="Tryptophan synthase beta chain-like PALP" evidence="13">
    <location>
        <begin position="73"/>
        <end position="397"/>
    </location>
</feature>
<keyword evidence="11" id="KW-0456">Lyase</keyword>
<keyword evidence="9" id="KW-0663">Pyridoxal phosphate</keyword>
<protein>
    <recommendedName>
        <fullName evidence="6">tryptophan synthase</fullName>
        <ecNumber evidence="6">4.2.1.20</ecNumber>
    </recommendedName>
</protein>
<dbReference type="PIRSF" id="PIRSF001413">
    <property type="entry name" value="Trp_syn_beta"/>
    <property type="match status" value="1"/>
</dbReference>
<dbReference type="HAMAP" id="MF_00133">
    <property type="entry name" value="Trp_synth_beta"/>
    <property type="match status" value="1"/>
</dbReference>
<evidence type="ECO:0000256" key="3">
    <source>
        <dbReference type="ARBA" id="ARBA00004733"/>
    </source>
</evidence>
<dbReference type="NCBIfam" id="NF009057">
    <property type="entry name" value="PRK12391.1"/>
    <property type="match status" value="1"/>
</dbReference>
<evidence type="ECO:0000256" key="8">
    <source>
        <dbReference type="ARBA" id="ARBA00022822"/>
    </source>
</evidence>
<evidence type="ECO:0000256" key="7">
    <source>
        <dbReference type="ARBA" id="ARBA00022605"/>
    </source>
</evidence>
<comment type="subunit">
    <text evidence="5">Tetramer of two alpha and two beta chains.</text>
</comment>
<dbReference type="InterPro" id="IPR006316">
    <property type="entry name" value="Trp_synth_b-like"/>
</dbReference>
<dbReference type="EMBL" id="CAEZVK010000008">
    <property type="protein sequence ID" value="CAB4622836.1"/>
    <property type="molecule type" value="Genomic_DNA"/>
</dbReference>
<evidence type="ECO:0000256" key="9">
    <source>
        <dbReference type="ARBA" id="ARBA00022898"/>
    </source>
</evidence>
<dbReference type="InterPro" id="IPR001926">
    <property type="entry name" value="TrpB-like_PALP"/>
</dbReference>
<evidence type="ECO:0000256" key="10">
    <source>
        <dbReference type="ARBA" id="ARBA00023141"/>
    </source>
</evidence>
<dbReference type="GO" id="GO:0030170">
    <property type="term" value="F:pyridoxal phosphate binding"/>
    <property type="evidence" value="ECO:0007669"/>
    <property type="project" value="InterPro"/>
</dbReference>
<dbReference type="PROSITE" id="PS00168">
    <property type="entry name" value="TRP_SYNTHASE_BETA"/>
    <property type="match status" value="1"/>
</dbReference>
<proteinExistence type="inferred from homology"/>
<evidence type="ECO:0000256" key="6">
    <source>
        <dbReference type="ARBA" id="ARBA00012043"/>
    </source>
</evidence>
<dbReference type="Pfam" id="PF00291">
    <property type="entry name" value="PALP"/>
    <property type="match status" value="1"/>
</dbReference>
<comment type="catalytic activity">
    <reaction evidence="12">
        <text>(1S,2R)-1-C-(indol-3-yl)glycerol 3-phosphate + L-serine = D-glyceraldehyde 3-phosphate + L-tryptophan + H2O</text>
        <dbReference type="Rhea" id="RHEA:10532"/>
        <dbReference type="ChEBI" id="CHEBI:15377"/>
        <dbReference type="ChEBI" id="CHEBI:33384"/>
        <dbReference type="ChEBI" id="CHEBI:57912"/>
        <dbReference type="ChEBI" id="CHEBI:58866"/>
        <dbReference type="ChEBI" id="CHEBI:59776"/>
        <dbReference type="EC" id="4.2.1.20"/>
    </reaction>
</comment>
<dbReference type="CDD" id="cd06446">
    <property type="entry name" value="Trp-synth_B"/>
    <property type="match status" value="1"/>
</dbReference>
<dbReference type="Gene3D" id="3.40.50.1100">
    <property type="match status" value="2"/>
</dbReference>
<dbReference type="AlphaFoldDB" id="A0A6J6IB96"/>
<evidence type="ECO:0000256" key="4">
    <source>
        <dbReference type="ARBA" id="ARBA00009982"/>
    </source>
</evidence>
<evidence type="ECO:0000256" key="2">
    <source>
        <dbReference type="ARBA" id="ARBA00002786"/>
    </source>
</evidence>
<keyword evidence="10" id="KW-0057">Aromatic amino acid biosynthesis</keyword>
<dbReference type="InterPro" id="IPR023026">
    <property type="entry name" value="Trp_synth_beta/beta-like"/>
</dbReference>
<organism evidence="14">
    <name type="scientific">freshwater metagenome</name>
    <dbReference type="NCBI Taxonomy" id="449393"/>
    <lineage>
        <taxon>unclassified sequences</taxon>
        <taxon>metagenomes</taxon>
        <taxon>ecological metagenomes</taxon>
    </lineage>
</organism>
<accession>A0A6J6IB96</accession>
<dbReference type="InterPro" id="IPR006654">
    <property type="entry name" value="Trp_synth_beta"/>
</dbReference>
<dbReference type="InterPro" id="IPR006653">
    <property type="entry name" value="Trp_synth_b_CS"/>
</dbReference>
<sequence length="417" mass="45438">MTRFNMSESEMPSAWFNILPRLATPMDPPLHPGTREPVTPDDLAPLFPMELIMQEMSPEPWIDIPGPVLDILRLWRPTPLVRAERLEKMLDTPARIYFKDESVSPAGSHKPNTAVPQAYYNKMEGIKRLTTETGAGQWGTALSFATAQFDMECMVYMVRASFEQKPYRKIMMQVWGGDVVPSPIDDPSNPGSLGAAISDAVRDCVQRDDSHYALGSVLNHVLLHQTVIGLEARDQLRAAGEELPDVVIAPCGGGSNLGGIAFPFVPDESVRLVAVEPSSCPTLTQGRFEYDFGDVAGMTPLMPMYTLGADFMPPSIHAGGLRYHGDSPIVSKLVHEGRMEAVAINQGKVFDAAIKFANAEGKVPAPECGHGIAVAIDEALAAKESGEEKVILFNYCGHGHLDLAAYDEYLSGRMIDA</sequence>
<name>A0A6J6IB96_9ZZZZ</name>
<dbReference type="PIRSF" id="PIRSF500824">
    <property type="entry name" value="TrpB_prok"/>
    <property type="match status" value="1"/>
</dbReference>
<dbReference type="NCBIfam" id="TIGR01415">
    <property type="entry name" value="trpB_rel"/>
    <property type="match status" value="1"/>
</dbReference>
<evidence type="ECO:0000259" key="13">
    <source>
        <dbReference type="Pfam" id="PF00291"/>
    </source>
</evidence>
<dbReference type="GO" id="GO:0052684">
    <property type="term" value="F:L-serine hydro-lyase (adding indole, L-tryptophan-forming) activity"/>
    <property type="evidence" value="ECO:0007669"/>
    <property type="project" value="TreeGrafter"/>
</dbReference>
<dbReference type="SUPFAM" id="SSF53686">
    <property type="entry name" value="Tryptophan synthase beta subunit-like PLP-dependent enzymes"/>
    <property type="match status" value="1"/>
</dbReference>
<comment type="pathway">
    <text evidence="3">Amino-acid biosynthesis; L-tryptophan biosynthesis; L-tryptophan from chorismate: step 5/5.</text>
</comment>
<dbReference type="GO" id="GO:0004834">
    <property type="term" value="F:tryptophan synthase activity"/>
    <property type="evidence" value="ECO:0007669"/>
    <property type="project" value="UniProtKB-EC"/>
</dbReference>
<evidence type="ECO:0000256" key="11">
    <source>
        <dbReference type="ARBA" id="ARBA00023239"/>
    </source>
</evidence>
<dbReference type="UniPathway" id="UPA00035">
    <property type="reaction ID" value="UER00044"/>
</dbReference>
<gene>
    <name evidence="14" type="ORF">UFOPK2000_00173</name>
</gene>